<evidence type="ECO:0000313" key="3">
    <source>
        <dbReference type="Proteomes" id="UP000235371"/>
    </source>
</evidence>
<dbReference type="RefSeq" id="XP_024743909.1">
    <property type="nucleotide sequence ID" value="XM_024872562.1"/>
</dbReference>
<dbReference type="GeneID" id="36580642"/>
<dbReference type="AlphaFoldDB" id="A0A2J6TVH4"/>
<dbReference type="InParanoid" id="A0A2J6TVH4"/>
<protein>
    <submittedName>
        <fullName evidence="2">Uncharacterized protein</fullName>
    </submittedName>
</protein>
<dbReference type="EMBL" id="KZ613740">
    <property type="protein sequence ID" value="PMD67005.1"/>
    <property type="molecule type" value="Genomic_DNA"/>
</dbReference>
<reference evidence="2 3" key="1">
    <citation type="submission" date="2016-04" db="EMBL/GenBank/DDBJ databases">
        <title>A degradative enzymes factory behind the ericoid mycorrhizal symbiosis.</title>
        <authorList>
            <consortium name="DOE Joint Genome Institute"/>
            <person name="Martino E."/>
            <person name="Morin E."/>
            <person name="Grelet G."/>
            <person name="Kuo A."/>
            <person name="Kohler A."/>
            <person name="Daghino S."/>
            <person name="Barry K."/>
            <person name="Choi C."/>
            <person name="Cichocki N."/>
            <person name="Clum A."/>
            <person name="Copeland A."/>
            <person name="Hainaut M."/>
            <person name="Haridas S."/>
            <person name="Labutti K."/>
            <person name="Lindquist E."/>
            <person name="Lipzen A."/>
            <person name="Khouja H.-R."/>
            <person name="Murat C."/>
            <person name="Ohm R."/>
            <person name="Olson A."/>
            <person name="Spatafora J."/>
            <person name="Veneault-Fourrey C."/>
            <person name="Henrissat B."/>
            <person name="Grigoriev I."/>
            <person name="Martin F."/>
            <person name="Perotto S."/>
        </authorList>
    </citation>
    <scope>NUCLEOTIDE SEQUENCE [LARGE SCALE GENOMIC DNA]</scope>
    <source>
        <strain evidence="2 3">E</strain>
    </source>
</reference>
<dbReference type="Proteomes" id="UP000235371">
    <property type="component" value="Unassembled WGS sequence"/>
</dbReference>
<name>A0A2J6TVH4_9HELO</name>
<evidence type="ECO:0000313" key="2">
    <source>
        <dbReference type="EMBL" id="PMD67005.1"/>
    </source>
</evidence>
<feature type="transmembrane region" description="Helical" evidence="1">
    <location>
        <begin position="48"/>
        <end position="68"/>
    </location>
</feature>
<proteinExistence type="predicted"/>
<keyword evidence="1" id="KW-1133">Transmembrane helix</keyword>
<gene>
    <name evidence="2" type="ORF">K444DRAFT_4063</name>
</gene>
<keyword evidence="1" id="KW-0472">Membrane</keyword>
<sequence>MSEMSSYPIPQVTRVSTASLRKFPPNSGDTLFRISSSNHISLRSATQWFAAIILLLSGTVIAIEHLSFKSASFHRRQVYNSPTAAPAENESPSSSSSSN</sequence>
<keyword evidence="3" id="KW-1185">Reference proteome</keyword>
<accession>A0A2J6TVH4</accession>
<evidence type="ECO:0000256" key="1">
    <source>
        <dbReference type="SAM" id="Phobius"/>
    </source>
</evidence>
<organism evidence="2 3">
    <name type="scientific">Hyaloscypha bicolor E</name>
    <dbReference type="NCBI Taxonomy" id="1095630"/>
    <lineage>
        <taxon>Eukaryota</taxon>
        <taxon>Fungi</taxon>
        <taxon>Dikarya</taxon>
        <taxon>Ascomycota</taxon>
        <taxon>Pezizomycotina</taxon>
        <taxon>Leotiomycetes</taxon>
        <taxon>Helotiales</taxon>
        <taxon>Hyaloscyphaceae</taxon>
        <taxon>Hyaloscypha</taxon>
        <taxon>Hyaloscypha bicolor</taxon>
    </lineage>
</organism>
<keyword evidence="1" id="KW-0812">Transmembrane</keyword>